<sequence length="123" mass="12761">MSGGFVSTLSPFQGVYEGPPRGEKALALFALGIHHHARAAVGELGEALQGKEHVGRRGGGGGRGVDLAWPVGGLIPVQALELLSSAAAQIFRFGLGCHVGSEILCSRLLPRSIQGLRAALGWR</sequence>
<dbReference type="AlphaFoldDB" id="A0A9N7V5K3"/>
<gene>
    <name evidence="1" type="ORF">PLEPLA_LOCUS32227</name>
</gene>
<comment type="caution">
    <text evidence="1">The sequence shown here is derived from an EMBL/GenBank/DDBJ whole genome shotgun (WGS) entry which is preliminary data.</text>
</comment>
<proteinExistence type="predicted"/>
<evidence type="ECO:0000313" key="2">
    <source>
        <dbReference type="Proteomes" id="UP001153269"/>
    </source>
</evidence>
<organism evidence="1 2">
    <name type="scientific">Pleuronectes platessa</name>
    <name type="common">European plaice</name>
    <dbReference type="NCBI Taxonomy" id="8262"/>
    <lineage>
        <taxon>Eukaryota</taxon>
        <taxon>Metazoa</taxon>
        <taxon>Chordata</taxon>
        <taxon>Craniata</taxon>
        <taxon>Vertebrata</taxon>
        <taxon>Euteleostomi</taxon>
        <taxon>Actinopterygii</taxon>
        <taxon>Neopterygii</taxon>
        <taxon>Teleostei</taxon>
        <taxon>Neoteleostei</taxon>
        <taxon>Acanthomorphata</taxon>
        <taxon>Carangaria</taxon>
        <taxon>Pleuronectiformes</taxon>
        <taxon>Pleuronectoidei</taxon>
        <taxon>Pleuronectidae</taxon>
        <taxon>Pleuronectes</taxon>
    </lineage>
</organism>
<reference evidence="1" key="1">
    <citation type="submission" date="2020-03" db="EMBL/GenBank/DDBJ databases">
        <authorList>
            <person name="Weist P."/>
        </authorList>
    </citation>
    <scope>NUCLEOTIDE SEQUENCE</scope>
</reference>
<dbReference type="Proteomes" id="UP001153269">
    <property type="component" value="Unassembled WGS sequence"/>
</dbReference>
<evidence type="ECO:0000313" key="1">
    <source>
        <dbReference type="EMBL" id="CAB1444511.1"/>
    </source>
</evidence>
<keyword evidence="2" id="KW-1185">Reference proteome</keyword>
<name>A0A9N7V5K3_PLEPL</name>
<accession>A0A9N7V5K3</accession>
<protein>
    <submittedName>
        <fullName evidence="1">Uncharacterized protein</fullName>
    </submittedName>
</protein>
<dbReference type="EMBL" id="CADEAL010003391">
    <property type="protein sequence ID" value="CAB1444511.1"/>
    <property type="molecule type" value="Genomic_DNA"/>
</dbReference>